<evidence type="ECO:0000256" key="9">
    <source>
        <dbReference type="ARBA" id="ARBA00023212"/>
    </source>
</evidence>
<keyword evidence="7" id="KW-0963">Cytoplasm</keyword>
<dbReference type="GO" id="GO:0008608">
    <property type="term" value="P:attachment of spindle microtubules to kinetochore"/>
    <property type="evidence" value="ECO:0007669"/>
    <property type="project" value="InterPro"/>
</dbReference>
<accession>A0A0D7ALL3</accession>
<feature type="coiled-coil region" evidence="13">
    <location>
        <begin position="103"/>
        <end position="173"/>
    </location>
</feature>
<dbReference type="OrthoDB" id="3361333at2759"/>
<evidence type="ECO:0000256" key="10">
    <source>
        <dbReference type="ARBA" id="ARBA00023242"/>
    </source>
</evidence>
<evidence type="ECO:0000256" key="3">
    <source>
        <dbReference type="ARBA" id="ARBA00004629"/>
    </source>
</evidence>
<dbReference type="AlphaFoldDB" id="A0A0D7ALL3"/>
<evidence type="ECO:0000313" key="15">
    <source>
        <dbReference type="Proteomes" id="UP000054144"/>
    </source>
</evidence>
<evidence type="ECO:0000256" key="13">
    <source>
        <dbReference type="SAM" id="Coils"/>
    </source>
</evidence>
<dbReference type="Pfam" id="PF08287">
    <property type="entry name" value="DASH_Spc19"/>
    <property type="match status" value="1"/>
</dbReference>
<keyword evidence="13" id="KW-0175">Coiled coil</keyword>
<evidence type="ECO:0000256" key="4">
    <source>
        <dbReference type="ARBA" id="ARBA00008952"/>
    </source>
</evidence>
<dbReference type="EMBL" id="KN881649">
    <property type="protein sequence ID" value="KIY51678.1"/>
    <property type="molecule type" value="Genomic_DNA"/>
</dbReference>
<evidence type="ECO:0000256" key="5">
    <source>
        <dbReference type="ARBA" id="ARBA00016329"/>
    </source>
</evidence>
<comment type="similarity">
    <text evidence="4">Belongs to the DASH complex SPC19 family.</text>
</comment>
<evidence type="ECO:0000256" key="12">
    <source>
        <dbReference type="ARBA" id="ARBA00032583"/>
    </source>
</evidence>
<keyword evidence="10" id="KW-0539">Nucleus</keyword>
<evidence type="ECO:0000313" key="14">
    <source>
        <dbReference type="EMBL" id="KIY51678.1"/>
    </source>
</evidence>
<dbReference type="PANTHER" id="PTHR28262:SF1">
    <property type="entry name" value="DASH COMPLEX SUBUNIT SPC19"/>
    <property type="match status" value="1"/>
</dbReference>
<keyword evidence="15" id="KW-1185">Reference proteome</keyword>
<protein>
    <recommendedName>
        <fullName evidence="5">DASH complex subunit SPC19</fullName>
    </recommendedName>
    <alternativeName>
        <fullName evidence="12">Outer kinetochore protein SPC19</fullName>
    </alternativeName>
</protein>
<evidence type="ECO:0000256" key="6">
    <source>
        <dbReference type="ARBA" id="ARBA00022454"/>
    </source>
</evidence>
<dbReference type="GO" id="GO:0005876">
    <property type="term" value="C:spindle microtubule"/>
    <property type="evidence" value="ECO:0007669"/>
    <property type="project" value="InterPro"/>
</dbReference>
<dbReference type="Proteomes" id="UP000054144">
    <property type="component" value="Unassembled WGS sequence"/>
</dbReference>
<reference evidence="14 15" key="1">
    <citation type="journal article" date="2015" name="Fungal Genet. Biol.">
        <title>Evolution of novel wood decay mechanisms in Agaricales revealed by the genome sequences of Fistulina hepatica and Cylindrobasidium torrendii.</title>
        <authorList>
            <person name="Floudas D."/>
            <person name="Held B.W."/>
            <person name="Riley R."/>
            <person name="Nagy L.G."/>
            <person name="Koehler G."/>
            <person name="Ransdell A.S."/>
            <person name="Younus H."/>
            <person name="Chow J."/>
            <person name="Chiniquy J."/>
            <person name="Lipzen A."/>
            <person name="Tritt A."/>
            <person name="Sun H."/>
            <person name="Haridas S."/>
            <person name="LaButti K."/>
            <person name="Ohm R.A."/>
            <person name="Kues U."/>
            <person name="Blanchette R.A."/>
            <person name="Grigoriev I.V."/>
            <person name="Minto R.E."/>
            <person name="Hibbett D.S."/>
        </authorList>
    </citation>
    <scope>NUCLEOTIDE SEQUENCE [LARGE SCALE GENOMIC DNA]</scope>
    <source>
        <strain evidence="14 15">ATCC 64428</strain>
    </source>
</reference>
<dbReference type="PANTHER" id="PTHR28262">
    <property type="entry name" value="DASH COMPLEX SUBUNIT SPC19"/>
    <property type="match status" value="1"/>
</dbReference>
<evidence type="ECO:0000256" key="11">
    <source>
        <dbReference type="ARBA" id="ARBA00023328"/>
    </source>
</evidence>
<keyword evidence="9" id="KW-0206">Cytoskeleton</keyword>
<name>A0A0D7ALL3_9AGAR</name>
<evidence type="ECO:0000256" key="7">
    <source>
        <dbReference type="ARBA" id="ARBA00022490"/>
    </source>
</evidence>
<evidence type="ECO:0000256" key="1">
    <source>
        <dbReference type="ARBA" id="ARBA00004123"/>
    </source>
</evidence>
<evidence type="ECO:0000256" key="2">
    <source>
        <dbReference type="ARBA" id="ARBA00004186"/>
    </source>
</evidence>
<dbReference type="GO" id="GO:0042729">
    <property type="term" value="C:DASH complex"/>
    <property type="evidence" value="ECO:0007669"/>
    <property type="project" value="InterPro"/>
</dbReference>
<proteinExistence type="inferred from homology"/>
<keyword evidence="11" id="KW-0137">Centromere</keyword>
<keyword evidence="6" id="KW-0158">Chromosome</keyword>
<comment type="subcellular location">
    <subcellularLocation>
        <location evidence="3">Chromosome</location>
        <location evidence="3">Centromere</location>
        <location evidence="3">Kinetochore</location>
    </subcellularLocation>
    <subcellularLocation>
        <location evidence="2">Cytoplasm</location>
        <location evidence="2">Cytoskeleton</location>
        <location evidence="2">Spindle</location>
    </subcellularLocation>
    <subcellularLocation>
        <location evidence="1">Nucleus</location>
    </subcellularLocation>
</comment>
<keyword evidence="8" id="KW-0995">Kinetochore</keyword>
<dbReference type="InterPro" id="IPR013251">
    <property type="entry name" value="DASH_Spc19"/>
</dbReference>
<sequence>MSRLSRANLRARDSIFTSGPEVYRGDFHATCPVDLEECVMTLEDCNEETREAQLLLRSGTEDLPRMNKILQNQRVFLLIDEKTVDRYKMDLADEIEPAINEMLERAEQGLKLLQRKEALLQAKVENMRSAPPKVAAPSHRPETRRMQMLTKQSQKLENEVVALEAEIRQLVRNRQSLSFWEEDSSDPHRNDRRRMQSGIVLIVK</sequence>
<evidence type="ECO:0000256" key="8">
    <source>
        <dbReference type="ARBA" id="ARBA00022838"/>
    </source>
</evidence>
<gene>
    <name evidence="14" type="ORF">FISHEDRAFT_64179</name>
</gene>
<organism evidence="14 15">
    <name type="scientific">Fistulina hepatica ATCC 64428</name>
    <dbReference type="NCBI Taxonomy" id="1128425"/>
    <lineage>
        <taxon>Eukaryota</taxon>
        <taxon>Fungi</taxon>
        <taxon>Dikarya</taxon>
        <taxon>Basidiomycota</taxon>
        <taxon>Agaricomycotina</taxon>
        <taxon>Agaricomycetes</taxon>
        <taxon>Agaricomycetidae</taxon>
        <taxon>Agaricales</taxon>
        <taxon>Fistulinaceae</taxon>
        <taxon>Fistulina</taxon>
    </lineage>
</organism>